<sequence length="4066" mass="436083">MTVMHRISLCVFQFAIPDEETQMMNRSHELGDGKYRRKPVKSLRHHRRCVSRRNLLVEQLESRRLLAVDYGDAPDASDLSGAGDYATRSQSDGAAHEIVPGLFLGRWVDGDSGTAQGSGAKADDHSTVLADLTADFVAAVDPAAMTAGDSIDSDAAGGGTWQYLVSESIDPSSGSANLQRLAWDTTLNAFEDPAFDHTDGSNGDFMGFPSGDELAFHPRIAAASHRLVARWVAGSTDAGQIAIEGRVRKSDIAAGDGTRLLVYADSVLVFDDVIEGEDGRGFTFTLPEVDVAEGSIVDFVIDANSSSNSDSTRLSATITRGDDEDGVVGGNLEDFDLLPGRQPEIQVVATNLTDKPALLAGWIDFNQDGVFDDAVERAVADVPIGSDAATVTLVFPEPPENSVFTTYARLRLSSDTDFVADPHSDGLVDSGEVEDYRIGRPSRVWVGQGNNHSVFNGANWAIRDADGTVTPSSRPPRFYENVVVSEQYAGETLLIETDRSDRFRVRSMRSAADLQVQQKGLLQINQDSRIAGLTLDGVRTDFGDSLQAPSGTRLTIDGDLRWNQAQINSINLQVMGNLLIDSDREHALIRSAINVYGDASIWSGGDINASSSTIRNHGTLTTTSNADSLPPGAFNPPATIVNESGATWIHDAPPAADDEADLFGRFYNHGTLQLDSGKLAIGDCCTPLTHTGHFNLLPGTELTLRSKFTLDSKSSVRSEAGSVLVIETSNNTIRGAMDVDGTLLIEGGVDFDTAVSLANLTINGGSIVASDPVNVTEHFQFLGGTLGGGTITSEKLLTLGSLSGDDGLTIRSNLINEGRADWQGQSIHFDNGSIVNRGVFVDASGGNLITPVFKSGNVENHGRWTIDDSVGSSGVATRKADFVNHGDFMVAGQNVEFYRFDQESGTLQLANGAFGVVGGDLNLRGGQLVGDGQINGSVLQSGGTISPGMSPGILGISGDLIVTEGDYLVQIGGPATDENGDDAAGLHFDRVTVGGNSQLDRIRVELLGDYQPTLSSRYLVLQASGVSGPASDNASDVGMTIPGSDSVVELVVTTLINSPPIADAGGPYSGVEGTQFILDATNSFSAKQSSETLEYHWDLDYDGATFDPQSFGATLPVTFYDDVDPPRTIAVRVTDTDGDVDIASTTFSIANVAPDMRGAFGVPRLSIEIDDDYVATLVGQFEDPGHDTQAVLIDWGDGFPPTELALSDVERDFSANRTYPIPDSATNYLITVTVTDKDGGSDTGQIGLEVREPLSEIRGIKFDDANGNGIQDTDELGLPGWTIELFDPTAGQILQTAVTDASGAYVFEEVALGAYQLRETQQFGWHQTFPVNPLDRISTAADGTESDGQSDSPSISADGRFIAFSSLASNLVADDANRLRDIFVKDTATGAIERVSLSVNGDQPDGASYTPSISGDGNIVVYRSVAQNLVQDDRNVASDIFAYDRRTGVTRRVSANLDLDEGNEDSFAPSISGNGRFVAFESTASNLVAGDTNGVADIFVTDLHTGLTKRVSIASNGSQSNRGSFQPSLSDDGRYVVFSSGAQTLDDRDRDLNLDIYVYDRARNALTIASRGAGGQAANGDSFAPAISGDGQVVSFATTATNLLPGDTNGQIDVYVSDWTDGRLRRVTHGNGPSSGASLNADGTNVLFTSYASDLVSSDTNNGPDVFFHDRTLDVTKRVGQSLIEEADHFALHAVLSQDASVIAMASDGSNLIANDANARRDLFTQRLTGSYAVKVDSIGVIDGLDFGNQFRLASISGQKFADENGNGVRDVDAETGAFVEPGLDGWTIQAVNSRTGESFLTVTSSVDLDGNGVIDPISEQGLYEFSALPPGGYEVFERLEDGWIPSSPRLQLPVPLQFRAPISNDPPPFGPANDPRLSVPASRLLRTQRVRTPVTRIPAVAEGQSEQLPILYVKGFNDDGSGWGETGLYFQNLADITDGQSYAKGSAGIETYGIQFWSTDFGDPNLDPENDSFDRSGAVVQTLDDLADPNNVLRKPSAQEFILNSLSEIFAGLFDPENWVLECPDLLDVTSCHIPALSYDFAEARSSYNVNGLARYHAEDLLELLQDQLGRVGPLSGESQVNFLTHSAGGLDTRAALALLQATGDPALQQAVSNVVYTAPPFGGSTGAEMLNAFYENDTLGATLLDPWVTEYLTDAYWGPFESLARLFIAEPIVASVYQAIDLFSGSYDTLAEKIAAVPDAEAVSLAIDQTIDELDGFIKNVTAHLPSGSFGLAEIDEFLSTDSNSFDPLFRGSITNELIVPIVRQVLTAAMGLPGQPKLRDDLRPYEAIHDNLEQFDANLQIPQFVVWGEGGFLRFLAGDAAPNTPVPINQGPPLELAAADPRSLHAYGNEDRQGLDFSQIDTQPGDGNLSRTSALFLTDLAGGYMKALAGFSRHTHGTIPTDLFTSESNIQGSFLQQDDDNQASLGEVIVETLLTPVTSLAVTEETVVVDPDARIYRLNGDAEISFESEEKIFLDEFNRVFSVRPSGVEYRVAAEDQIDHADWILVDPNQFSRRAVSLSSGLGIADEQPFTLQWRSLNQHGGREAIRSATFIIDTNAPSLQYVDVFDAESPDDGSQIYFNGRPLISNTFQSRRFDGPATFSKPIDWYINLDRGKQIHLEFDSPTNFEYAWNDPNLSSPSTSVQGDPAAGIIELFVRRNEAGSVPVLGIGLTYLEEGTQVLYYRTSDANGNQSAIQSIEFFVDASPPQLQFSVANNQIVGPQTPITFLATDVGVGISEARVTLPGVGNLGSGASFSLSETAFASQINSGESVSLNGLAEDLVGNQQSTTFSLVYDYLGPSTEIESISVGTRLADGRIITTVPEVTVVFRVDDDAAGLDEASLSWSVGAAGNGALSTGTPRPLGDGRYEVKVPLAIGENHLQLRATDNVGNPSFTIQTLLRSPSHRLELDRGDRVSGVDFGNTRFGSISGFIFNDATGDLRYDYPDDPPLENVAVYVDRNSNGRFDAGEAMVFSDVEGRYQFNHLPPRTYDIRVMVPAGYELVSPPDGLQSVSLGIQDSVDHLSFGFEFLGATIAGRVFDDANGNGELDAGESPISGFGVNLSVGAMTSNRDFVTATDADGHFSFSGLQPGDYTVLINEPAQYESTTDTSRVVSIAEGQVDDKTFFGLFETTSVSGSVFEDLNKDGNRDAGEPMLSDFVVEVDYHSDGSIDQTMQSTESGFDFFGLPFGQHVVSLVLPEGFTQSQFVDGGDYSIAIESGTQLVDLDFGVIDRRGVVTGTKFEDRNGNAVHDPAEPGLAGWTIYADINDNKVLDPDEPTTTTSSDGSYELRLPVGDYVIREVPQAGWNQTFPVAVDYQSIAISNFVKGNLSLSGPYIVWGESTSPGGRLRRFDGNNVVDIVVIEDEGITSFDVTRDGTVSWALDPDRFDNDSDENDIYQNVSGTVRRLTRNGVEDGDLLTDGDHLIYKSGNNLFLNDGEKTIVLSQTAGIAAADGGSVVFNAIDIAANRIGLYHYNGELIREISDAASEFVFEIDVHGSYTAWVQYDSASQWYSVWRDDGQGAQQIDTGPETATEVQVDASGNVAWLRWFDEDNAEVIFHAGGALSTLTSDGSRKLDLSLDAGVAAWSRSTVESSRVFIYDGREILEPGFSFCYGPVVEEGRVAFFASDIGTLTTTDVYVTDVRSYHAVSIDVGQSVSEIDFGNRAETATLSGSVFADLDGDGVQDPGEGPLNRADIELLLLPSRQVLDTVSTDESGQFEFAVEHGVEYLVRVSVGPGEEVTFPENRIYTLTPTAGSTNVLTFAVTTNASTDSDGIPDSVEDGAPFGGDGNNDGVPDRQQPHVASLPNAEDDTYVTIVAPEGTELVAVTAFDDHPEPDKIPSDAKFPVGFISFELHGIEIGETVDVRLVLHNNSLISNYYKYGPTPDDTDPHYYRFTRTSKWGIQSLSPGEVVLRFTDGRTGDDDLTENGVIVDPGAPLLITSGRVQNPIDPFDVNNDGETSPLDALQVINYLARNQGDGEFIAAMGESLVFLDVNVDDRVSPLDALAVLNEIARRTSPMTEAEMPPPLASDWLRPYQSPTDDEEFEHTIGLLAHELVRRSPLAPL</sequence>
<evidence type="ECO:0000313" key="7">
    <source>
        <dbReference type="EMBL" id="QDV81438.1"/>
    </source>
</evidence>
<dbReference type="SUPFAM" id="SSF82171">
    <property type="entry name" value="DPP6 N-terminal domain-like"/>
    <property type="match status" value="1"/>
</dbReference>
<feature type="domain" description="SD-repeat containing protein B" evidence="5">
    <location>
        <begin position="1262"/>
        <end position="1336"/>
    </location>
</feature>
<proteinExistence type="predicted"/>
<dbReference type="InterPro" id="IPR002105">
    <property type="entry name" value="Dockerin_1_rpt"/>
</dbReference>
<evidence type="ECO:0000256" key="1">
    <source>
        <dbReference type="ARBA" id="ARBA00004613"/>
    </source>
</evidence>
<keyword evidence="3" id="KW-0732">Signal</keyword>
<dbReference type="EMBL" id="CP036432">
    <property type="protein sequence ID" value="QDV81438.1"/>
    <property type="molecule type" value="Genomic_DNA"/>
</dbReference>
<dbReference type="Pfam" id="PF20009">
    <property type="entry name" value="GEVED"/>
    <property type="match status" value="1"/>
</dbReference>
<feature type="domain" description="SD-repeat containing protein B" evidence="5">
    <location>
        <begin position="3137"/>
        <end position="3214"/>
    </location>
</feature>
<dbReference type="Proteomes" id="UP000318081">
    <property type="component" value="Chromosome"/>
</dbReference>
<dbReference type="InterPro" id="IPR011659">
    <property type="entry name" value="WD40"/>
</dbReference>
<dbReference type="Pfam" id="PF07676">
    <property type="entry name" value="PD40"/>
    <property type="match status" value="1"/>
</dbReference>
<dbReference type="InterPro" id="IPR051417">
    <property type="entry name" value="SDr/BOS_complex"/>
</dbReference>
<feature type="domain" description="SD-repeat containing protein B" evidence="5">
    <location>
        <begin position="3034"/>
        <end position="3110"/>
    </location>
</feature>
<dbReference type="InterPro" id="IPR045474">
    <property type="entry name" value="GEVED"/>
</dbReference>
<dbReference type="InterPro" id="IPR029058">
    <property type="entry name" value="AB_hydrolase_fold"/>
</dbReference>
<dbReference type="SUPFAM" id="SSF63446">
    <property type="entry name" value="Type I dockerin domain"/>
    <property type="match status" value="1"/>
</dbReference>
<evidence type="ECO:0000259" key="6">
    <source>
        <dbReference type="Pfam" id="PF20009"/>
    </source>
</evidence>
<dbReference type="InterPro" id="IPR033764">
    <property type="entry name" value="Sdr_B"/>
</dbReference>
<accession>A0ABX5XHH5</accession>
<dbReference type="Pfam" id="PF00404">
    <property type="entry name" value="Dockerin_1"/>
    <property type="match status" value="1"/>
</dbReference>
<feature type="region of interest" description="Disordered" evidence="4">
    <location>
        <begin position="3770"/>
        <end position="3805"/>
    </location>
</feature>
<organism evidence="7 8">
    <name type="scientific">Stieleria magnilauensis</name>
    <dbReference type="NCBI Taxonomy" id="2527963"/>
    <lineage>
        <taxon>Bacteria</taxon>
        <taxon>Pseudomonadati</taxon>
        <taxon>Planctomycetota</taxon>
        <taxon>Planctomycetia</taxon>
        <taxon>Pirellulales</taxon>
        <taxon>Pirellulaceae</taxon>
        <taxon>Stieleria</taxon>
    </lineage>
</organism>
<dbReference type="InterPro" id="IPR053784">
    <property type="entry name" value="Choice_anch_U_dom"/>
</dbReference>
<evidence type="ECO:0000256" key="2">
    <source>
        <dbReference type="ARBA" id="ARBA00022525"/>
    </source>
</evidence>
<dbReference type="SUPFAM" id="SSF117074">
    <property type="entry name" value="Hypothetical protein PA1324"/>
    <property type="match status" value="7"/>
</dbReference>
<dbReference type="PANTHER" id="PTHR23303">
    <property type="entry name" value="CARBOXYPEPTIDASE REGULATORY REGION-CONTAINING"/>
    <property type="match status" value="1"/>
</dbReference>
<evidence type="ECO:0000259" key="5">
    <source>
        <dbReference type="Pfam" id="PF17210"/>
    </source>
</evidence>
<evidence type="ECO:0000256" key="4">
    <source>
        <dbReference type="SAM" id="MobiDB-lite"/>
    </source>
</evidence>
<dbReference type="Gene3D" id="2.120.10.30">
    <property type="entry name" value="TolB, C-terminal domain"/>
    <property type="match status" value="2"/>
</dbReference>
<dbReference type="InterPro" id="IPR036439">
    <property type="entry name" value="Dockerin_dom_sf"/>
</dbReference>
<reference evidence="7 8" key="1">
    <citation type="submission" date="2019-02" db="EMBL/GenBank/DDBJ databases">
        <title>Deep-cultivation of Planctomycetes and their phenomic and genomic characterization uncovers novel biology.</title>
        <authorList>
            <person name="Wiegand S."/>
            <person name="Jogler M."/>
            <person name="Boedeker C."/>
            <person name="Pinto D."/>
            <person name="Vollmers J."/>
            <person name="Rivas-Marin E."/>
            <person name="Kohn T."/>
            <person name="Peeters S.H."/>
            <person name="Heuer A."/>
            <person name="Rast P."/>
            <person name="Oberbeckmann S."/>
            <person name="Bunk B."/>
            <person name="Jeske O."/>
            <person name="Meyerdierks A."/>
            <person name="Storesund J.E."/>
            <person name="Kallscheuer N."/>
            <person name="Luecker S."/>
            <person name="Lage O.M."/>
            <person name="Pohl T."/>
            <person name="Merkel B.J."/>
            <person name="Hornburger P."/>
            <person name="Mueller R.-W."/>
            <person name="Bruemmer F."/>
            <person name="Labrenz M."/>
            <person name="Spormann A.M."/>
            <person name="Op den Camp H."/>
            <person name="Overmann J."/>
            <person name="Amann R."/>
            <person name="Jetten M.S.M."/>
            <person name="Mascher T."/>
            <person name="Medema M.H."/>
            <person name="Devos D.P."/>
            <person name="Kaster A.-K."/>
            <person name="Ovreas L."/>
            <person name="Rohde M."/>
            <person name="Galperin M.Y."/>
            <person name="Jogler C."/>
        </authorList>
    </citation>
    <scope>NUCLEOTIDE SEQUENCE [LARGE SCALE GENOMIC DNA]</scope>
    <source>
        <strain evidence="7 8">TBK1r</strain>
    </source>
</reference>
<evidence type="ECO:0000256" key="3">
    <source>
        <dbReference type="ARBA" id="ARBA00022729"/>
    </source>
</evidence>
<dbReference type="NCBIfam" id="NF041766">
    <property type="entry name" value="choice_anch_U"/>
    <property type="match status" value="1"/>
</dbReference>
<evidence type="ECO:0000313" key="8">
    <source>
        <dbReference type="Proteomes" id="UP000318081"/>
    </source>
</evidence>
<protein>
    <submittedName>
        <fullName evidence="7">Serine-aspartate repeat-containing protein D</fullName>
    </submittedName>
</protein>
<dbReference type="Pfam" id="PF17210">
    <property type="entry name" value="SdrD_B"/>
    <property type="match status" value="3"/>
</dbReference>
<dbReference type="Gene3D" id="3.40.50.1820">
    <property type="entry name" value="alpha/beta hydrolase"/>
    <property type="match status" value="1"/>
</dbReference>
<gene>
    <name evidence="7" type="primary">sdrD_1</name>
    <name evidence="7" type="ORF">TBK1r_03550</name>
</gene>
<dbReference type="Gene3D" id="2.60.40.10">
    <property type="entry name" value="Immunoglobulins"/>
    <property type="match status" value="8"/>
</dbReference>
<feature type="domain" description="GEVED" evidence="6">
    <location>
        <begin position="359"/>
        <end position="438"/>
    </location>
</feature>
<dbReference type="InterPro" id="IPR013783">
    <property type="entry name" value="Ig-like_fold"/>
</dbReference>
<keyword evidence="8" id="KW-1185">Reference proteome</keyword>
<dbReference type="InterPro" id="IPR011042">
    <property type="entry name" value="6-blade_b-propeller_TolB-like"/>
</dbReference>
<dbReference type="PANTHER" id="PTHR23303:SF14">
    <property type="entry name" value="BOS COMPLEX SUBUNIT NOMO1-RELATED"/>
    <property type="match status" value="1"/>
</dbReference>
<comment type="subcellular location">
    <subcellularLocation>
        <location evidence="1">Secreted</location>
    </subcellularLocation>
</comment>
<dbReference type="SUPFAM" id="SSF53474">
    <property type="entry name" value="alpha/beta-Hydrolases"/>
    <property type="match status" value="1"/>
</dbReference>
<keyword evidence="2" id="KW-0964">Secreted</keyword>
<name>A0ABX5XHH5_9BACT</name>